<keyword evidence="5" id="KW-1185">Reference proteome</keyword>
<dbReference type="InterPro" id="IPR036249">
    <property type="entry name" value="Thioredoxin-like_sf"/>
</dbReference>
<accession>A0A6L7G980</accession>
<dbReference type="InterPro" id="IPR036282">
    <property type="entry name" value="Glutathione-S-Trfase_C_sf"/>
</dbReference>
<dbReference type="SFLD" id="SFLDS00019">
    <property type="entry name" value="Glutathione_Transferase_(cytos"/>
    <property type="match status" value="1"/>
</dbReference>
<dbReference type="RefSeq" id="WP_160896073.1">
    <property type="nucleotide sequence ID" value="NZ_WUMU01000022.1"/>
</dbReference>
<dbReference type="Gene3D" id="3.40.30.10">
    <property type="entry name" value="Glutaredoxin"/>
    <property type="match status" value="1"/>
</dbReference>
<dbReference type="InterPro" id="IPR034333">
    <property type="entry name" value="GST_Zeta_N"/>
</dbReference>
<evidence type="ECO:0000313" key="5">
    <source>
        <dbReference type="Proteomes" id="UP000477911"/>
    </source>
</evidence>
<dbReference type="Pfam" id="PF13410">
    <property type="entry name" value="GST_C_2"/>
    <property type="match status" value="1"/>
</dbReference>
<proteinExistence type="inferred from homology"/>
<keyword evidence="4" id="KW-0413">Isomerase</keyword>
<dbReference type="Pfam" id="PF02798">
    <property type="entry name" value="GST_N"/>
    <property type="match status" value="1"/>
</dbReference>
<evidence type="ECO:0000259" key="3">
    <source>
        <dbReference type="PROSITE" id="PS50405"/>
    </source>
</evidence>
<dbReference type="InterPro" id="IPR005955">
    <property type="entry name" value="GST_Zeta"/>
</dbReference>
<comment type="caution">
    <text evidence="4">The sequence shown here is derived from an EMBL/GenBank/DDBJ whole genome shotgun (WGS) entry which is preliminary data.</text>
</comment>
<gene>
    <name evidence="4" type="primary">maiA</name>
    <name evidence="4" type="ORF">GR170_19145</name>
</gene>
<feature type="domain" description="GST C-terminal" evidence="3">
    <location>
        <begin position="85"/>
        <end position="209"/>
    </location>
</feature>
<dbReference type="GO" id="GO:0016034">
    <property type="term" value="F:maleylacetoacetate isomerase activity"/>
    <property type="evidence" value="ECO:0007669"/>
    <property type="project" value="UniProtKB-EC"/>
</dbReference>
<dbReference type="InterPro" id="IPR034330">
    <property type="entry name" value="GST_Zeta_C"/>
</dbReference>
<dbReference type="InterPro" id="IPR040079">
    <property type="entry name" value="Glutathione_S-Trfase"/>
</dbReference>
<dbReference type="GO" id="GO:0004364">
    <property type="term" value="F:glutathione transferase activity"/>
    <property type="evidence" value="ECO:0007669"/>
    <property type="project" value="TreeGrafter"/>
</dbReference>
<dbReference type="GO" id="GO:0006559">
    <property type="term" value="P:L-phenylalanine catabolic process"/>
    <property type="evidence" value="ECO:0007669"/>
    <property type="project" value="TreeGrafter"/>
</dbReference>
<evidence type="ECO:0000259" key="2">
    <source>
        <dbReference type="PROSITE" id="PS50404"/>
    </source>
</evidence>
<organism evidence="4 5">
    <name type="scientific">Pseudooceanicola albus</name>
    <dbReference type="NCBI Taxonomy" id="2692189"/>
    <lineage>
        <taxon>Bacteria</taxon>
        <taxon>Pseudomonadati</taxon>
        <taxon>Pseudomonadota</taxon>
        <taxon>Alphaproteobacteria</taxon>
        <taxon>Rhodobacterales</taxon>
        <taxon>Paracoccaceae</taxon>
        <taxon>Pseudooceanicola</taxon>
    </lineage>
</organism>
<reference evidence="4 5" key="1">
    <citation type="submission" date="2019-12" db="EMBL/GenBank/DDBJ databases">
        <authorList>
            <person name="Li M."/>
        </authorList>
    </citation>
    <scope>NUCLEOTIDE SEQUENCE [LARGE SCALE GENOMIC DNA]</scope>
    <source>
        <strain evidence="4 5">GBMRC 2024</strain>
    </source>
</reference>
<name>A0A6L7G980_9RHOB</name>
<dbReference type="AlphaFoldDB" id="A0A6L7G980"/>
<comment type="similarity">
    <text evidence="1">Belongs to the GST superfamily. Zeta family.</text>
</comment>
<dbReference type="PANTHER" id="PTHR42673:SF21">
    <property type="entry name" value="GLUTATHIONE S-TRANSFERASE YFCF"/>
    <property type="match status" value="1"/>
</dbReference>
<dbReference type="NCBIfam" id="TIGR01262">
    <property type="entry name" value="maiA"/>
    <property type="match status" value="1"/>
</dbReference>
<dbReference type="CDD" id="cd03191">
    <property type="entry name" value="GST_C_Zeta"/>
    <property type="match status" value="1"/>
</dbReference>
<dbReference type="GO" id="GO:0005737">
    <property type="term" value="C:cytoplasm"/>
    <property type="evidence" value="ECO:0007669"/>
    <property type="project" value="InterPro"/>
</dbReference>
<dbReference type="SUPFAM" id="SSF52833">
    <property type="entry name" value="Thioredoxin-like"/>
    <property type="match status" value="1"/>
</dbReference>
<dbReference type="InterPro" id="IPR010987">
    <property type="entry name" value="Glutathione-S-Trfase_C-like"/>
</dbReference>
<dbReference type="InterPro" id="IPR004045">
    <property type="entry name" value="Glutathione_S-Trfase_N"/>
</dbReference>
<dbReference type="SUPFAM" id="SSF47616">
    <property type="entry name" value="GST C-terminal domain-like"/>
    <property type="match status" value="1"/>
</dbReference>
<dbReference type="EMBL" id="WUMU01000022">
    <property type="protein sequence ID" value="MXN19956.1"/>
    <property type="molecule type" value="Genomic_DNA"/>
</dbReference>
<evidence type="ECO:0000256" key="1">
    <source>
        <dbReference type="ARBA" id="ARBA00010007"/>
    </source>
</evidence>
<sequence length="209" mass="22984">MITLYDYWRSSASYRVRIALGLMDEAWSAVPVDLVKGEQSAPAHLARNPQGLVPVLDIDGLRLTQSLAILEYLDETRDLGLLPQAPAERARVRALAQAIAMEIHPVCNLRVARHASGHSGGEITMESWMLRFMTPGLLAFEAMLEPGSRFCHGDRPGLADLCLVPQLYNADRWGVDLSPMPRIRAVAEALNGIEAVRAAHPDHFRSALA</sequence>
<dbReference type="EC" id="5.2.1.2" evidence="4"/>
<feature type="domain" description="GST N-terminal" evidence="2">
    <location>
        <begin position="1"/>
        <end position="81"/>
    </location>
</feature>
<dbReference type="Proteomes" id="UP000477911">
    <property type="component" value="Unassembled WGS sequence"/>
</dbReference>
<dbReference type="PANTHER" id="PTHR42673">
    <property type="entry name" value="MALEYLACETOACETATE ISOMERASE"/>
    <property type="match status" value="1"/>
</dbReference>
<evidence type="ECO:0000313" key="4">
    <source>
        <dbReference type="EMBL" id="MXN19956.1"/>
    </source>
</evidence>
<dbReference type="Gene3D" id="1.20.1050.10">
    <property type="match status" value="1"/>
</dbReference>
<protein>
    <submittedName>
        <fullName evidence="4">Maleylacetoacetate isomerase</fullName>
        <ecNumber evidence="4">5.2.1.2</ecNumber>
    </submittedName>
</protein>
<dbReference type="PROSITE" id="PS50404">
    <property type="entry name" value="GST_NTER"/>
    <property type="match status" value="1"/>
</dbReference>
<dbReference type="PROSITE" id="PS50405">
    <property type="entry name" value="GST_CTER"/>
    <property type="match status" value="1"/>
</dbReference>
<dbReference type="CDD" id="cd03042">
    <property type="entry name" value="GST_N_Zeta"/>
    <property type="match status" value="1"/>
</dbReference>
<dbReference type="SFLD" id="SFLDG00358">
    <property type="entry name" value="Main_(cytGST)"/>
    <property type="match status" value="1"/>
</dbReference>
<dbReference type="GO" id="GO:0006749">
    <property type="term" value="P:glutathione metabolic process"/>
    <property type="evidence" value="ECO:0007669"/>
    <property type="project" value="TreeGrafter"/>
</dbReference>